<keyword evidence="4" id="KW-0472">Membrane</keyword>
<evidence type="ECO:0000256" key="3">
    <source>
        <dbReference type="ARBA" id="ARBA00022989"/>
    </source>
</evidence>
<feature type="domain" description="Amino acid transporter transmembrane" evidence="6">
    <location>
        <begin position="313"/>
        <end position="393"/>
    </location>
</feature>
<evidence type="ECO:0000256" key="1">
    <source>
        <dbReference type="ARBA" id="ARBA00004370"/>
    </source>
</evidence>
<dbReference type="Proteomes" id="UP000299102">
    <property type="component" value="Unassembled WGS sequence"/>
</dbReference>
<evidence type="ECO:0000256" key="2">
    <source>
        <dbReference type="ARBA" id="ARBA00022692"/>
    </source>
</evidence>
<dbReference type="AlphaFoldDB" id="A0A4C2AC90"/>
<dbReference type="OrthoDB" id="6021076at2759"/>
<evidence type="ECO:0000313" key="7">
    <source>
        <dbReference type="EMBL" id="GBP96844.1"/>
    </source>
</evidence>
<feature type="region of interest" description="Disordered" evidence="5">
    <location>
        <begin position="142"/>
        <end position="163"/>
    </location>
</feature>
<sequence>MPTIPTQHTKITCVTQQQQLLTVHHLPKTRYTPLPTENIASSISNEQDALLKNSKQTKYPDSNHNYDGYETFNPMVVSTTAAGSSYYSQLPYSLASQSFPLQLTLPLQQTPIPSSVYGQVAHNQNQSYLHYNHYGSQIATQMPHLNEGGNSPSQLSLMSQSSPTPLAATLVQSSPYTTHSHPHHHHHHHAHPQPHLFGSVPSSPSVLGVGEILLESRRDDEISNIWQEFRKLVTLCKRHVNTCPTRRDYEQPGEVSSMAQPNQQHHQNEPRTQTPCIRETKRIMALTRQCCFRGQFFCVREGEGGGGQQIDEMQAAWNVTNAIQGMFIVSLPFAVLHGGYWALVYGWHCLHLLLYGKVLVQCLYEEPDPATGQLVRVRDSYVAIAKVCFGPKLGARARLEDADVSLSNEIDDWLARWRETTRPKFGCMRENLKQKWCDVPPLNLGWLPDDL</sequence>
<feature type="compositionally biased region" description="Low complexity" evidence="5">
    <location>
        <begin position="151"/>
        <end position="163"/>
    </location>
</feature>
<dbReference type="EMBL" id="BGZK01002840">
    <property type="protein sequence ID" value="GBP96844.1"/>
    <property type="molecule type" value="Genomic_DNA"/>
</dbReference>
<accession>A0A4C2AC90</accession>
<dbReference type="InterPro" id="IPR013057">
    <property type="entry name" value="AA_transpt_TM"/>
</dbReference>
<feature type="compositionally biased region" description="Polar residues" evidence="5">
    <location>
        <begin position="257"/>
        <end position="273"/>
    </location>
</feature>
<evidence type="ECO:0000256" key="4">
    <source>
        <dbReference type="ARBA" id="ARBA00023136"/>
    </source>
</evidence>
<evidence type="ECO:0000256" key="5">
    <source>
        <dbReference type="SAM" id="MobiDB-lite"/>
    </source>
</evidence>
<name>A0A4C2AC90_EUMVA</name>
<feature type="compositionally biased region" description="Basic residues" evidence="5">
    <location>
        <begin position="180"/>
        <end position="192"/>
    </location>
</feature>
<evidence type="ECO:0000313" key="8">
    <source>
        <dbReference type="Proteomes" id="UP000299102"/>
    </source>
</evidence>
<comment type="caution">
    <text evidence="7">The sequence shown here is derived from an EMBL/GenBank/DDBJ whole genome shotgun (WGS) entry which is preliminary data.</text>
</comment>
<comment type="subcellular location">
    <subcellularLocation>
        <location evidence="1">Membrane</location>
    </subcellularLocation>
</comment>
<feature type="region of interest" description="Disordered" evidence="5">
    <location>
        <begin position="175"/>
        <end position="194"/>
    </location>
</feature>
<protein>
    <submittedName>
        <fullName evidence="7">Vesicular inhibitory amino acid transporter</fullName>
    </submittedName>
</protein>
<reference evidence="7 8" key="1">
    <citation type="journal article" date="2019" name="Commun. Biol.">
        <title>The bagworm genome reveals a unique fibroin gene that provides high tensile strength.</title>
        <authorList>
            <person name="Kono N."/>
            <person name="Nakamura H."/>
            <person name="Ohtoshi R."/>
            <person name="Tomita M."/>
            <person name="Numata K."/>
            <person name="Arakawa K."/>
        </authorList>
    </citation>
    <scope>NUCLEOTIDE SEQUENCE [LARGE SCALE GENOMIC DNA]</scope>
</reference>
<dbReference type="STRING" id="151549.A0A4C2AC90"/>
<keyword evidence="3" id="KW-1133">Transmembrane helix</keyword>
<organism evidence="7 8">
    <name type="scientific">Eumeta variegata</name>
    <name type="common">Bagworm moth</name>
    <name type="synonym">Eumeta japonica</name>
    <dbReference type="NCBI Taxonomy" id="151549"/>
    <lineage>
        <taxon>Eukaryota</taxon>
        <taxon>Metazoa</taxon>
        <taxon>Ecdysozoa</taxon>
        <taxon>Arthropoda</taxon>
        <taxon>Hexapoda</taxon>
        <taxon>Insecta</taxon>
        <taxon>Pterygota</taxon>
        <taxon>Neoptera</taxon>
        <taxon>Endopterygota</taxon>
        <taxon>Lepidoptera</taxon>
        <taxon>Glossata</taxon>
        <taxon>Ditrysia</taxon>
        <taxon>Tineoidea</taxon>
        <taxon>Psychidae</taxon>
        <taxon>Oiketicinae</taxon>
        <taxon>Eumeta</taxon>
    </lineage>
</organism>
<proteinExistence type="predicted"/>
<dbReference type="Pfam" id="PF01490">
    <property type="entry name" value="Aa_trans"/>
    <property type="match status" value="1"/>
</dbReference>
<dbReference type="GO" id="GO:0016020">
    <property type="term" value="C:membrane"/>
    <property type="evidence" value="ECO:0007669"/>
    <property type="project" value="UniProtKB-SubCell"/>
</dbReference>
<evidence type="ECO:0000259" key="6">
    <source>
        <dbReference type="Pfam" id="PF01490"/>
    </source>
</evidence>
<keyword evidence="2" id="KW-0812">Transmembrane</keyword>
<feature type="region of interest" description="Disordered" evidence="5">
    <location>
        <begin position="246"/>
        <end position="273"/>
    </location>
</feature>
<keyword evidence="8" id="KW-1185">Reference proteome</keyword>
<gene>
    <name evidence="7" type="primary">Slc32a1</name>
    <name evidence="7" type="ORF">EVAR_67408_1</name>
</gene>